<dbReference type="EMBL" id="CASHTH010000934">
    <property type="protein sequence ID" value="CAI8009257.1"/>
    <property type="molecule type" value="Genomic_DNA"/>
</dbReference>
<dbReference type="GO" id="GO:0016020">
    <property type="term" value="C:membrane"/>
    <property type="evidence" value="ECO:0007669"/>
    <property type="project" value="TreeGrafter"/>
</dbReference>
<keyword evidence="3" id="KW-1185">Reference proteome</keyword>
<gene>
    <name evidence="2" type="ORF">GBAR_LOCUS6252</name>
</gene>
<evidence type="ECO:0000313" key="2">
    <source>
        <dbReference type="EMBL" id="CAI8009257.1"/>
    </source>
</evidence>
<dbReference type="GO" id="GO:0009313">
    <property type="term" value="P:oligosaccharide catabolic process"/>
    <property type="evidence" value="ECO:0007669"/>
    <property type="project" value="TreeGrafter"/>
</dbReference>
<dbReference type="GO" id="GO:0005737">
    <property type="term" value="C:cytoplasm"/>
    <property type="evidence" value="ECO:0007669"/>
    <property type="project" value="TreeGrafter"/>
</dbReference>
<name>A0AA35RFM2_GEOBA</name>
<dbReference type="Gene3D" id="2.120.10.10">
    <property type="match status" value="2"/>
</dbReference>
<feature type="chain" id="PRO_5041465933" evidence="1">
    <location>
        <begin position="20"/>
        <end position="205"/>
    </location>
</feature>
<evidence type="ECO:0000256" key="1">
    <source>
        <dbReference type="SAM" id="SignalP"/>
    </source>
</evidence>
<dbReference type="AlphaFoldDB" id="A0AA35RFM2"/>
<dbReference type="InterPro" id="IPR026856">
    <property type="entry name" value="Sialidase_fam"/>
</dbReference>
<dbReference type="GO" id="GO:0004308">
    <property type="term" value="F:exo-alpha-sialidase activity"/>
    <property type="evidence" value="ECO:0007669"/>
    <property type="project" value="InterPro"/>
</dbReference>
<dbReference type="GO" id="GO:0006689">
    <property type="term" value="P:ganglioside catabolic process"/>
    <property type="evidence" value="ECO:0007669"/>
    <property type="project" value="TreeGrafter"/>
</dbReference>
<evidence type="ECO:0000313" key="3">
    <source>
        <dbReference type="Proteomes" id="UP001174909"/>
    </source>
</evidence>
<protein>
    <submittedName>
        <fullName evidence="2">Sialidase</fullName>
    </submittedName>
</protein>
<dbReference type="CDD" id="cd15482">
    <property type="entry name" value="Sialidase_non-viral"/>
    <property type="match status" value="1"/>
</dbReference>
<dbReference type="Proteomes" id="UP001174909">
    <property type="component" value="Unassembled WGS sequence"/>
</dbReference>
<keyword evidence="1" id="KW-0732">Signal</keyword>
<accession>A0AA35RFM2</accession>
<sequence>MSRLQWLVCISSLASLASCTVNFTTVFTHGEGGWPCIRIPSITLCRGTLHAFAECRNRTGDGCMPTTKSHTTADKPASVTAGVCYKSSSDDGATWSEIKQVVAGATQPTVACITDNHLLLQCNYDLVWYSDDAGQTYTVSETVLPKMDEAQLVELSDGRIMANMRNNHLNSCDCRAVAISSDGGKTFGNITYDSTLISPVIQSLR</sequence>
<dbReference type="PANTHER" id="PTHR10628">
    <property type="entry name" value="SIALIDASE"/>
    <property type="match status" value="1"/>
</dbReference>
<dbReference type="PANTHER" id="PTHR10628:SF30">
    <property type="entry name" value="EXO-ALPHA-SIALIDASE"/>
    <property type="match status" value="1"/>
</dbReference>
<dbReference type="PROSITE" id="PS51257">
    <property type="entry name" value="PROKAR_LIPOPROTEIN"/>
    <property type="match status" value="1"/>
</dbReference>
<reference evidence="2" key="1">
    <citation type="submission" date="2023-03" db="EMBL/GenBank/DDBJ databases">
        <authorList>
            <person name="Steffen K."/>
            <person name="Cardenas P."/>
        </authorList>
    </citation>
    <scope>NUCLEOTIDE SEQUENCE</scope>
</reference>
<dbReference type="SUPFAM" id="SSF50939">
    <property type="entry name" value="Sialidases"/>
    <property type="match status" value="1"/>
</dbReference>
<proteinExistence type="predicted"/>
<comment type="caution">
    <text evidence="2">The sequence shown here is derived from an EMBL/GenBank/DDBJ whole genome shotgun (WGS) entry which is preliminary data.</text>
</comment>
<feature type="signal peptide" evidence="1">
    <location>
        <begin position="1"/>
        <end position="19"/>
    </location>
</feature>
<dbReference type="InterPro" id="IPR036278">
    <property type="entry name" value="Sialidase_sf"/>
</dbReference>
<organism evidence="2 3">
    <name type="scientific">Geodia barretti</name>
    <name type="common">Barrett's horny sponge</name>
    <dbReference type="NCBI Taxonomy" id="519541"/>
    <lineage>
        <taxon>Eukaryota</taxon>
        <taxon>Metazoa</taxon>
        <taxon>Porifera</taxon>
        <taxon>Demospongiae</taxon>
        <taxon>Heteroscleromorpha</taxon>
        <taxon>Tetractinellida</taxon>
        <taxon>Astrophorina</taxon>
        <taxon>Geodiidae</taxon>
        <taxon>Geodia</taxon>
    </lineage>
</organism>